<sequence length="253" mass="27919">MKPAIKVENLTFGYSDSIVLKDVNFQIEEGEFIGIIGPNGGGKSTLLKIVMGLLDIRCGKVEIFGHAPKEALNFFGYVPQHPGFDKSFPISVLELVLEGRLKWLPWWGVFSKKDIQAAEESLEQVGLLDLAGRSLGTLSGGQMQRALIARALASNPQLLLLDEPTASVDKEAEAQIFSLLKSLSRRITVVLVTHDLKTAVEMVDRVVCVEREVSCFKASEVCEHFALGLYHAPLLTKEMKKDNCRLQIIKPDA</sequence>
<evidence type="ECO:0000256" key="4">
    <source>
        <dbReference type="ARBA" id="ARBA00022741"/>
    </source>
</evidence>
<dbReference type="Gene3D" id="3.40.50.300">
    <property type="entry name" value="P-loop containing nucleotide triphosphate hydrolases"/>
    <property type="match status" value="1"/>
</dbReference>
<dbReference type="EMBL" id="CWGJ01000018">
    <property type="protein sequence ID" value="CRX38705.1"/>
    <property type="molecule type" value="Genomic_DNA"/>
</dbReference>
<dbReference type="InterPro" id="IPR017871">
    <property type="entry name" value="ABC_transporter-like_CS"/>
</dbReference>
<dbReference type="FunFam" id="3.40.50.300:FF:000134">
    <property type="entry name" value="Iron-enterobactin ABC transporter ATP-binding protein"/>
    <property type="match status" value="1"/>
</dbReference>
<feature type="domain" description="ABC transporter" evidence="6">
    <location>
        <begin position="5"/>
        <end position="236"/>
    </location>
</feature>
<dbReference type="Pfam" id="PF00005">
    <property type="entry name" value="ABC_tran"/>
    <property type="match status" value="1"/>
</dbReference>
<evidence type="ECO:0000256" key="5">
    <source>
        <dbReference type="ARBA" id="ARBA00022840"/>
    </source>
</evidence>
<dbReference type="InterPro" id="IPR050153">
    <property type="entry name" value="Metal_Ion_Import_ABC"/>
</dbReference>
<accession>A0A0H5E626</accession>
<protein>
    <recommendedName>
        <fullName evidence="6">ABC transporter domain-containing protein</fullName>
    </recommendedName>
</protein>
<dbReference type="InterPro" id="IPR027417">
    <property type="entry name" value="P-loop_NTPase"/>
</dbReference>
<evidence type="ECO:0000256" key="1">
    <source>
        <dbReference type="ARBA" id="ARBA00004417"/>
    </source>
</evidence>
<gene>
    <name evidence="7" type="ORF">ELAC_1368</name>
</gene>
<keyword evidence="5" id="KW-0067">ATP-binding</keyword>
<evidence type="ECO:0000256" key="3">
    <source>
        <dbReference type="ARBA" id="ARBA00022448"/>
    </source>
</evidence>
<evidence type="ECO:0000313" key="7">
    <source>
        <dbReference type="EMBL" id="CRX38705.1"/>
    </source>
</evidence>
<evidence type="ECO:0000259" key="6">
    <source>
        <dbReference type="PROSITE" id="PS50893"/>
    </source>
</evidence>
<dbReference type="InterPro" id="IPR003593">
    <property type="entry name" value="AAA+_ATPase"/>
</dbReference>
<dbReference type="PROSITE" id="PS50893">
    <property type="entry name" value="ABC_TRANSPORTER_2"/>
    <property type="match status" value="1"/>
</dbReference>
<evidence type="ECO:0000313" key="8">
    <source>
        <dbReference type="Proteomes" id="UP000220251"/>
    </source>
</evidence>
<dbReference type="SMART" id="SM00382">
    <property type="entry name" value="AAA"/>
    <property type="match status" value="1"/>
</dbReference>
<dbReference type="OrthoDB" id="9806726at2"/>
<dbReference type="SUPFAM" id="SSF52540">
    <property type="entry name" value="P-loop containing nucleoside triphosphate hydrolases"/>
    <property type="match status" value="1"/>
</dbReference>
<dbReference type="Proteomes" id="UP000220251">
    <property type="component" value="Unassembled WGS sequence"/>
</dbReference>
<dbReference type="GO" id="GO:0005524">
    <property type="term" value="F:ATP binding"/>
    <property type="evidence" value="ECO:0007669"/>
    <property type="project" value="UniProtKB-KW"/>
</dbReference>
<dbReference type="PANTHER" id="PTHR42734">
    <property type="entry name" value="METAL TRANSPORT SYSTEM ATP-BINDING PROTEIN TM_0124-RELATED"/>
    <property type="match status" value="1"/>
</dbReference>
<proteinExistence type="inferred from homology"/>
<evidence type="ECO:0000256" key="2">
    <source>
        <dbReference type="ARBA" id="ARBA00005417"/>
    </source>
</evidence>
<keyword evidence="4" id="KW-0547">Nucleotide-binding</keyword>
<dbReference type="RefSeq" id="WP_098038570.1">
    <property type="nucleotide sequence ID" value="NZ_CWGJ01000018.1"/>
</dbReference>
<keyword evidence="3" id="KW-0813">Transport</keyword>
<dbReference type="InterPro" id="IPR003439">
    <property type="entry name" value="ABC_transporter-like_ATP-bd"/>
</dbReference>
<dbReference type="PANTHER" id="PTHR42734:SF17">
    <property type="entry name" value="METAL TRANSPORT SYSTEM ATP-BINDING PROTEIN TM_0124-RELATED"/>
    <property type="match status" value="1"/>
</dbReference>
<keyword evidence="8" id="KW-1185">Reference proteome</keyword>
<dbReference type="CDD" id="cd03235">
    <property type="entry name" value="ABC_Metallic_Cations"/>
    <property type="match status" value="1"/>
</dbReference>
<dbReference type="AlphaFoldDB" id="A0A0H5E626"/>
<dbReference type="GO" id="GO:0005886">
    <property type="term" value="C:plasma membrane"/>
    <property type="evidence" value="ECO:0007669"/>
    <property type="project" value="UniProtKB-SubCell"/>
</dbReference>
<name>A0A0H5E626_9BACT</name>
<reference evidence="8" key="1">
    <citation type="submission" date="2015-06" db="EMBL/GenBank/DDBJ databases">
        <authorList>
            <person name="Bertelli C."/>
        </authorList>
    </citation>
    <scope>NUCLEOTIDE SEQUENCE [LARGE SCALE GENOMIC DNA]</scope>
    <source>
        <strain evidence="8">CRIB-30</strain>
    </source>
</reference>
<dbReference type="GO" id="GO:0016887">
    <property type="term" value="F:ATP hydrolysis activity"/>
    <property type="evidence" value="ECO:0007669"/>
    <property type="project" value="InterPro"/>
</dbReference>
<comment type="similarity">
    <text evidence="2">Belongs to the ABC transporter superfamily.</text>
</comment>
<dbReference type="PROSITE" id="PS00211">
    <property type="entry name" value="ABC_TRANSPORTER_1"/>
    <property type="match status" value="1"/>
</dbReference>
<organism evidence="7 8">
    <name type="scientific">Estrella lausannensis</name>
    <dbReference type="NCBI Taxonomy" id="483423"/>
    <lineage>
        <taxon>Bacteria</taxon>
        <taxon>Pseudomonadati</taxon>
        <taxon>Chlamydiota</taxon>
        <taxon>Chlamydiia</taxon>
        <taxon>Parachlamydiales</taxon>
        <taxon>Candidatus Criblamydiaceae</taxon>
        <taxon>Estrella</taxon>
    </lineage>
</organism>
<comment type="subcellular location">
    <subcellularLocation>
        <location evidence="1">Cell inner membrane</location>
        <topology evidence="1">Peripheral membrane protein</topology>
    </subcellularLocation>
</comment>